<reference evidence="1 2" key="1">
    <citation type="submission" date="2019-01" db="EMBL/GenBank/DDBJ databases">
        <title>Ancylomarina salipaludis sp. nov., isolated from a salt marsh.</title>
        <authorList>
            <person name="Yoon J.-H."/>
        </authorList>
    </citation>
    <scope>NUCLEOTIDE SEQUENCE [LARGE SCALE GENOMIC DNA]</scope>
    <source>
        <strain evidence="1 2">SHSM-M15</strain>
    </source>
</reference>
<dbReference type="Proteomes" id="UP000289703">
    <property type="component" value="Unassembled WGS sequence"/>
</dbReference>
<gene>
    <name evidence="1" type="ORF">EO244_12715</name>
</gene>
<dbReference type="RefSeq" id="WP_129255061.1">
    <property type="nucleotide sequence ID" value="NZ_SAXA01000012.1"/>
</dbReference>
<evidence type="ECO:0000313" key="2">
    <source>
        <dbReference type="Proteomes" id="UP000289703"/>
    </source>
</evidence>
<organism evidence="1 2">
    <name type="scientific">Ancylomarina salipaludis</name>
    <dbReference type="NCBI Taxonomy" id="2501299"/>
    <lineage>
        <taxon>Bacteria</taxon>
        <taxon>Pseudomonadati</taxon>
        <taxon>Bacteroidota</taxon>
        <taxon>Bacteroidia</taxon>
        <taxon>Marinilabiliales</taxon>
        <taxon>Marinifilaceae</taxon>
        <taxon>Ancylomarina</taxon>
    </lineage>
</organism>
<dbReference type="EMBL" id="SAXA01000012">
    <property type="protein sequence ID" value="RXQ90960.1"/>
    <property type="molecule type" value="Genomic_DNA"/>
</dbReference>
<name>A0A4Q1JJN8_9BACT</name>
<comment type="caution">
    <text evidence="1">The sequence shown here is derived from an EMBL/GenBank/DDBJ whole genome shotgun (WGS) entry which is preliminary data.</text>
</comment>
<protein>
    <submittedName>
        <fullName evidence="1">Uncharacterized protein</fullName>
    </submittedName>
</protein>
<sequence>MFEKLLVLEKYKIMKQKFSYLLIIVFFSLCLISCEKEDDILPTEDIAIEQLFKPSVDAHPMEVALYDKYNVWVRTTFEKETDVTNSPLYKDIGLKTIVAVDDEYIESAYKYYSTLLENLPPSFCKLYLPSEIFLVKEASGYYGVQLNVNIGRSRFVSMWPNSSPRVPWISREEIDLEDYDDHYYKDKDLASDVWSKLVDISGQLLDHSMDIENAGWPYSKTYREEYFKLPWSERGPLRKKIEDEGGFISWSGSLSFETDIAGWMKLIILNSYDTIKSQHLDKSEAKTKKYKAVIKYFNDLGWDIQATGNKYEELNNLHGNN</sequence>
<keyword evidence="2" id="KW-1185">Reference proteome</keyword>
<dbReference type="AlphaFoldDB" id="A0A4Q1JJN8"/>
<accession>A0A4Q1JJN8</accession>
<evidence type="ECO:0000313" key="1">
    <source>
        <dbReference type="EMBL" id="RXQ90960.1"/>
    </source>
</evidence>
<proteinExistence type="predicted"/>
<dbReference type="OrthoDB" id="1092467at2"/>